<dbReference type="GO" id="GO:0003700">
    <property type="term" value="F:DNA-binding transcription factor activity"/>
    <property type="evidence" value="ECO:0007669"/>
    <property type="project" value="TreeGrafter"/>
</dbReference>
<dbReference type="InterPro" id="IPR050109">
    <property type="entry name" value="HTH-type_TetR-like_transc_reg"/>
</dbReference>
<evidence type="ECO:0000256" key="4">
    <source>
        <dbReference type="PROSITE-ProRule" id="PRU00335"/>
    </source>
</evidence>
<dbReference type="RefSeq" id="WP_212698039.1">
    <property type="nucleotide sequence ID" value="NZ_CP058649.1"/>
</dbReference>
<dbReference type="InterPro" id="IPR001647">
    <property type="entry name" value="HTH_TetR"/>
</dbReference>
<dbReference type="PANTHER" id="PTHR30055">
    <property type="entry name" value="HTH-TYPE TRANSCRIPTIONAL REGULATOR RUTR"/>
    <property type="match status" value="1"/>
</dbReference>
<dbReference type="SUPFAM" id="SSF46689">
    <property type="entry name" value="Homeodomain-like"/>
    <property type="match status" value="1"/>
</dbReference>
<accession>A0A8J8MJ60</accession>
<dbReference type="SUPFAM" id="SSF48498">
    <property type="entry name" value="Tetracyclin repressor-like, C-terminal domain"/>
    <property type="match status" value="1"/>
</dbReference>
<keyword evidence="3" id="KW-0804">Transcription</keyword>
<sequence length="206" mass="24740">MHKKFRDIDVQSDKVNRIINCAFEEFSKNAFDKASTNNIVKAAQVSRGLMYHHFKDKQELFDFLMAFSLTVMLDAFNKNVDWEEIDILSRIRQTVRFKWDIFQRYPYMLEFCVKHAKSDNIAGEKKIMIDQLKDIRKSLYNENIDISVFKEGIDIHMAIDVIRWTIAKYSEEYQQKIIVGNMQPQLEEMFTRLEDYIEFLKEVFYK</sequence>
<dbReference type="PRINTS" id="PR00455">
    <property type="entry name" value="HTHTETR"/>
</dbReference>
<dbReference type="GO" id="GO:0000976">
    <property type="term" value="F:transcription cis-regulatory region binding"/>
    <property type="evidence" value="ECO:0007669"/>
    <property type="project" value="TreeGrafter"/>
</dbReference>
<keyword evidence="1" id="KW-0805">Transcription regulation</keyword>
<feature type="domain" description="HTH tetR-type" evidence="5">
    <location>
        <begin position="12"/>
        <end position="72"/>
    </location>
</feature>
<evidence type="ECO:0000256" key="3">
    <source>
        <dbReference type="ARBA" id="ARBA00023163"/>
    </source>
</evidence>
<dbReference type="PANTHER" id="PTHR30055:SF234">
    <property type="entry name" value="HTH-TYPE TRANSCRIPTIONAL REGULATOR BETI"/>
    <property type="match status" value="1"/>
</dbReference>
<dbReference type="Pfam" id="PF00440">
    <property type="entry name" value="TetR_N"/>
    <property type="match status" value="1"/>
</dbReference>
<proteinExistence type="predicted"/>
<feature type="DNA-binding region" description="H-T-H motif" evidence="4">
    <location>
        <begin position="35"/>
        <end position="54"/>
    </location>
</feature>
<organism evidence="6 7">
    <name type="scientific">Vallitalea pronyensis</name>
    <dbReference type="NCBI Taxonomy" id="1348613"/>
    <lineage>
        <taxon>Bacteria</taxon>
        <taxon>Bacillati</taxon>
        <taxon>Bacillota</taxon>
        <taxon>Clostridia</taxon>
        <taxon>Lachnospirales</taxon>
        <taxon>Vallitaleaceae</taxon>
        <taxon>Vallitalea</taxon>
    </lineage>
</organism>
<keyword evidence="2 4" id="KW-0238">DNA-binding</keyword>
<dbReference type="Gene3D" id="1.10.357.10">
    <property type="entry name" value="Tetracycline Repressor, domain 2"/>
    <property type="match status" value="1"/>
</dbReference>
<evidence type="ECO:0000259" key="5">
    <source>
        <dbReference type="PROSITE" id="PS50977"/>
    </source>
</evidence>
<evidence type="ECO:0000313" key="7">
    <source>
        <dbReference type="Proteomes" id="UP000683246"/>
    </source>
</evidence>
<evidence type="ECO:0000256" key="2">
    <source>
        <dbReference type="ARBA" id="ARBA00023125"/>
    </source>
</evidence>
<keyword evidence="7" id="KW-1185">Reference proteome</keyword>
<evidence type="ECO:0000256" key="1">
    <source>
        <dbReference type="ARBA" id="ARBA00023015"/>
    </source>
</evidence>
<dbReference type="AlphaFoldDB" id="A0A8J8MJ60"/>
<name>A0A8J8MJ60_9FIRM</name>
<dbReference type="KEGG" id="vpy:HZI73_09655"/>
<dbReference type="InterPro" id="IPR036271">
    <property type="entry name" value="Tet_transcr_reg_TetR-rel_C_sf"/>
</dbReference>
<dbReference type="EMBL" id="CP058649">
    <property type="protein sequence ID" value="QUI22549.1"/>
    <property type="molecule type" value="Genomic_DNA"/>
</dbReference>
<dbReference type="Proteomes" id="UP000683246">
    <property type="component" value="Chromosome"/>
</dbReference>
<dbReference type="PROSITE" id="PS50977">
    <property type="entry name" value="HTH_TETR_2"/>
    <property type="match status" value="1"/>
</dbReference>
<dbReference type="InterPro" id="IPR009057">
    <property type="entry name" value="Homeodomain-like_sf"/>
</dbReference>
<evidence type="ECO:0000313" key="6">
    <source>
        <dbReference type="EMBL" id="QUI22549.1"/>
    </source>
</evidence>
<gene>
    <name evidence="6" type="ORF">HZI73_09655</name>
</gene>
<dbReference type="Gene3D" id="1.10.10.60">
    <property type="entry name" value="Homeodomain-like"/>
    <property type="match status" value="1"/>
</dbReference>
<protein>
    <submittedName>
        <fullName evidence="6">TetR/AcrR family transcriptional regulator</fullName>
    </submittedName>
</protein>
<reference evidence="6" key="1">
    <citation type="submission" date="2020-07" db="EMBL/GenBank/DDBJ databases">
        <title>Vallitalea pronyensis genome.</title>
        <authorList>
            <person name="Postec A."/>
        </authorList>
    </citation>
    <scope>NUCLEOTIDE SEQUENCE</scope>
    <source>
        <strain evidence="6">FatNI3</strain>
    </source>
</reference>